<protein>
    <submittedName>
        <fullName evidence="3">Uncharacterized protein</fullName>
    </submittedName>
</protein>
<name>A0ABN6Y586_9MICO</name>
<organism evidence="3 4">
    <name type="scientific">Frondihabitans sucicola</name>
    <dbReference type="NCBI Taxonomy" id="1268041"/>
    <lineage>
        <taxon>Bacteria</taxon>
        <taxon>Bacillati</taxon>
        <taxon>Actinomycetota</taxon>
        <taxon>Actinomycetes</taxon>
        <taxon>Micrococcales</taxon>
        <taxon>Microbacteriaceae</taxon>
        <taxon>Frondihabitans</taxon>
    </lineage>
</organism>
<gene>
    <name evidence="2" type="ORF">GCM10025867_00060</name>
    <name evidence="3" type="ORF">GCM10025867_44800</name>
</gene>
<evidence type="ECO:0000313" key="3">
    <source>
        <dbReference type="EMBL" id="BDZ52239.1"/>
    </source>
</evidence>
<accession>A0ABN6Y586</accession>
<proteinExistence type="predicted"/>
<evidence type="ECO:0000256" key="1">
    <source>
        <dbReference type="SAM" id="Phobius"/>
    </source>
</evidence>
<keyword evidence="1" id="KW-0472">Membrane</keyword>
<keyword evidence="1" id="KW-1133">Transmembrane helix</keyword>
<dbReference type="RefSeq" id="WP_286344852.1">
    <property type="nucleotide sequence ID" value="NZ_AP027732.1"/>
</dbReference>
<reference evidence="3" key="3">
    <citation type="submission" date="2023-02" db="EMBL/GenBank/DDBJ databases">
        <authorList>
            <person name="Sun Q."/>
            <person name="Mori K."/>
        </authorList>
    </citation>
    <scope>NUCLEOTIDE SEQUENCE</scope>
    <source>
        <strain evidence="3">NBRC 108728</strain>
    </source>
</reference>
<keyword evidence="4" id="KW-1185">Reference proteome</keyword>
<dbReference type="Proteomes" id="UP001321486">
    <property type="component" value="Chromosome"/>
</dbReference>
<evidence type="ECO:0000313" key="2">
    <source>
        <dbReference type="EMBL" id="BDZ47765.1"/>
    </source>
</evidence>
<reference evidence="3" key="1">
    <citation type="journal article" date="2014" name="Int. J. Syst. Evol. Microbiol.">
        <title>Complete genome of a new Firmicutes species belonging to the dominant human colonic microbiota ('Ruminococcus bicirculans') reveals two chromosomes and a selective capacity to utilize plant glucans.</title>
        <authorList>
            <consortium name="NISC Comparative Sequencing Program"/>
            <person name="Wegmann U."/>
            <person name="Louis P."/>
            <person name="Goesmann A."/>
            <person name="Henrissat B."/>
            <person name="Duncan S.H."/>
            <person name="Flint H.J."/>
        </authorList>
    </citation>
    <scope>NUCLEOTIDE SEQUENCE</scope>
    <source>
        <strain evidence="3">NBRC 108728</strain>
    </source>
</reference>
<feature type="transmembrane region" description="Helical" evidence="1">
    <location>
        <begin position="12"/>
        <end position="40"/>
    </location>
</feature>
<reference evidence="4" key="2">
    <citation type="journal article" date="2019" name="Int. J. Syst. Evol. Microbiol.">
        <title>The Global Catalogue of Microorganisms (GCM) 10K type strain sequencing project: providing services to taxonomists for standard genome sequencing and annotation.</title>
        <authorList>
            <consortium name="The Broad Institute Genomics Platform"/>
            <consortium name="The Broad Institute Genome Sequencing Center for Infectious Disease"/>
            <person name="Wu L."/>
            <person name="Ma J."/>
        </authorList>
    </citation>
    <scope>NUCLEOTIDE SEQUENCE [LARGE SCALE GENOMIC DNA]</scope>
    <source>
        <strain evidence="4">NBRC 108728</strain>
    </source>
</reference>
<keyword evidence="1" id="KW-0812">Transmembrane</keyword>
<dbReference type="EMBL" id="AP027732">
    <property type="protein sequence ID" value="BDZ47765.1"/>
    <property type="molecule type" value="Genomic_DNA"/>
</dbReference>
<sequence>MQQSTRLVSGVPAYTWALATVLAAVLAAVGFVSLIGTLLALASGATTGLDAAILPVVVLFLGLVGLPLCRVALPRVMARETAAGYTTVPFFSGELPLVDPRDGRELIAAGALVPRSYRVSLRPARRHALV</sequence>
<dbReference type="EMBL" id="AP027732">
    <property type="protein sequence ID" value="BDZ52239.1"/>
    <property type="molecule type" value="Genomic_DNA"/>
</dbReference>
<feature type="transmembrane region" description="Helical" evidence="1">
    <location>
        <begin position="52"/>
        <end position="73"/>
    </location>
</feature>
<evidence type="ECO:0000313" key="4">
    <source>
        <dbReference type="Proteomes" id="UP001321486"/>
    </source>
</evidence>